<protein>
    <recommendedName>
        <fullName evidence="4">Matrixin</fullName>
    </recommendedName>
</protein>
<accession>A0A4R6Z261</accession>
<gene>
    <name evidence="2" type="ORF">DFR29_10488</name>
</gene>
<evidence type="ECO:0000256" key="1">
    <source>
        <dbReference type="SAM" id="SignalP"/>
    </source>
</evidence>
<evidence type="ECO:0000313" key="3">
    <source>
        <dbReference type="Proteomes" id="UP000295293"/>
    </source>
</evidence>
<keyword evidence="3" id="KW-1185">Reference proteome</keyword>
<dbReference type="EMBL" id="SNZH01000004">
    <property type="protein sequence ID" value="TDR45660.1"/>
    <property type="molecule type" value="Genomic_DNA"/>
</dbReference>
<evidence type="ECO:0008006" key="4">
    <source>
        <dbReference type="Google" id="ProtNLM"/>
    </source>
</evidence>
<feature type="signal peptide" evidence="1">
    <location>
        <begin position="1"/>
        <end position="23"/>
    </location>
</feature>
<feature type="chain" id="PRO_5020316959" description="Matrixin" evidence="1">
    <location>
        <begin position="24"/>
        <end position="266"/>
    </location>
</feature>
<dbReference type="GO" id="GO:0008237">
    <property type="term" value="F:metallopeptidase activity"/>
    <property type="evidence" value="ECO:0007669"/>
    <property type="project" value="InterPro"/>
</dbReference>
<organism evidence="2 3">
    <name type="scientific">Tahibacter aquaticus</name>
    <dbReference type="NCBI Taxonomy" id="520092"/>
    <lineage>
        <taxon>Bacteria</taxon>
        <taxon>Pseudomonadati</taxon>
        <taxon>Pseudomonadota</taxon>
        <taxon>Gammaproteobacteria</taxon>
        <taxon>Lysobacterales</taxon>
        <taxon>Rhodanobacteraceae</taxon>
        <taxon>Tahibacter</taxon>
    </lineage>
</organism>
<keyword evidence="1" id="KW-0732">Signal</keyword>
<name>A0A4R6Z261_9GAMM</name>
<dbReference type="SUPFAM" id="SSF55486">
    <property type="entry name" value="Metalloproteases ('zincins'), catalytic domain"/>
    <property type="match status" value="1"/>
</dbReference>
<dbReference type="InterPro" id="IPR024079">
    <property type="entry name" value="MetalloPept_cat_dom_sf"/>
</dbReference>
<dbReference type="Proteomes" id="UP000295293">
    <property type="component" value="Unassembled WGS sequence"/>
</dbReference>
<proteinExistence type="predicted"/>
<reference evidence="2 3" key="1">
    <citation type="submission" date="2019-03" db="EMBL/GenBank/DDBJ databases">
        <title>Genomic Encyclopedia of Type Strains, Phase IV (KMG-IV): sequencing the most valuable type-strain genomes for metagenomic binning, comparative biology and taxonomic classification.</title>
        <authorList>
            <person name="Goeker M."/>
        </authorList>
    </citation>
    <scope>NUCLEOTIDE SEQUENCE [LARGE SCALE GENOMIC DNA]</scope>
    <source>
        <strain evidence="2 3">DSM 21667</strain>
    </source>
</reference>
<evidence type="ECO:0000313" key="2">
    <source>
        <dbReference type="EMBL" id="TDR45660.1"/>
    </source>
</evidence>
<dbReference type="OrthoDB" id="7594344at2"/>
<comment type="caution">
    <text evidence="2">The sequence shown here is derived from an EMBL/GenBank/DDBJ whole genome shotgun (WGS) entry which is preliminary data.</text>
</comment>
<dbReference type="AlphaFoldDB" id="A0A4R6Z261"/>
<dbReference type="Gene3D" id="3.40.390.10">
    <property type="entry name" value="Collagenase (Catalytic Domain)"/>
    <property type="match status" value="1"/>
</dbReference>
<sequence>MRRSLLALSLGMGFSIIASTASASHDWNNYHWARTTSSFNLATVDSVTATWQPMFNTSVSQWSSSAKLNLVASQGTETASARSACTPIAGKLRVCNYTYGQNGWSGLASINLDSRGHISQGTAKMNDSYSFTSNARYHVMCQEIGHVLGLDHTSTNGTSQNTCMDYSQSASSIAPNAHDYAELTSLYGHLDSYSSASSSMALSAQEIALSDGPMGRLEMAGGVPLGHLVKRERFAETYVAPDGKGGLWIHHITLAPEAENLDLIEE</sequence>